<feature type="region of interest" description="Disordered" evidence="1">
    <location>
        <begin position="31"/>
        <end position="84"/>
    </location>
</feature>
<gene>
    <name evidence="2" type="ORF">U6N30_05300</name>
</gene>
<dbReference type="EMBL" id="CP141261">
    <property type="protein sequence ID" value="WRL65105.1"/>
    <property type="molecule type" value="Genomic_DNA"/>
</dbReference>
<evidence type="ECO:0000313" key="2">
    <source>
        <dbReference type="EMBL" id="WRL65105.1"/>
    </source>
</evidence>
<accession>A0ABZ1B2S3</accession>
<sequence>MVDALRSADGGEVMRRLLLTMPQALFDAEAPCRSARSRTSAPRAARRSATAPAKTLGENSGAVGEGEMQHPSHAWAALTPPSAW</sequence>
<protein>
    <submittedName>
        <fullName evidence="2">Uncharacterized protein</fullName>
    </submittedName>
</protein>
<feature type="compositionally biased region" description="Low complexity" evidence="1">
    <location>
        <begin position="33"/>
        <end position="53"/>
    </location>
</feature>
<organism evidence="2 3">
    <name type="scientific">Blastococcus brunescens</name>
    <dbReference type="NCBI Taxonomy" id="1564165"/>
    <lineage>
        <taxon>Bacteria</taxon>
        <taxon>Bacillati</taxon>
        <taxon>Actinomycetota</taxon>
        <taxon>Actinomycetes</taxon>
        <taxon>Geodermatophilales</taxon>
        <taxon>Geodermatophilaceae</taxon>
        <taxon>Blastococcus</taxon>
    </lineage>
</organism>
<evidence type="ECO:0000313" key="3">
    <source>
        <dbReference type="Proteomes" id="UP001324287"/>
    </source>
</evidence>
<reference evidence="2 3" key="1">
    <citation type="submission" date="2023-12" db="EMBL/GenBank/DDBJ databases">
        <title>Blastococcus brunescens sp. nov., an actonobacterium isolated from sandstone collected in sahara desert.</title>
        <authorList>
            <person name="Gtari M."/>
            <person name="Ghodhbane F."/>
        </authorList>
    </citation>
    <scope>NUCLEOTIDE SEQUENCE [LARGE SCALE GENOMIC DNA]</scope>
    <source>
        <strain evidence="2 3">BMG 8361</strain>
    </source>
</reference>
<name>A0ABZ1B2S3_9ACTN</name>
<dbReference type="Proteomes" id="UP001324287">
    <property type="component" value="Chromosome"/>
</dbReference>
<evidence type="ECO:0000256" key="1">
    <source>
        <dbReference type="SAM" id="MobiDB-lite"/>
    </source>
</evidence>
<proteinExistence type="predicted"/>
<keyword evidence="3" id="KW-1185">Reference proteome</keyword>